<accession>A0A9D1WC43</accession>
<feature type="compositionally biased region" description="Polar residues" evidence="1">
    <location>
        <begin position="23"/>
        <end position="38"/>
    </location>
</feature>
<comment type="caution">
    <text evidence="2">The sequence shown here is derived from an EMBL/GenBank/DDBJ whole genome shotgun (WGS) entry which is preliminary data.</text>
</comment>
<evidence type="ECO:0000313" key="3">
    <source>
        <dbReference type="Proteomes" id="UP000886829"/>
    </source>
</evidence>
<organism evidence="2 3">
    <name type="scientific">Candidatus Anaerobiospirillum pullistercoris</name>
    <dbReference type="NCBI Taxonomy" id="2838452"/>
    <lineage>
        <taxon>Bacteria</taxon>
        <taxon>Pseudomonadati</taxon>
        <taxon>Pseudomonadota</taxon>
        <taxon>Gammaproteobacteria</taxon>
        <taxon>Aeromonadales</taxon>
        <taxon>Succinivibrionaceae</taxon>
        <taxon>Anaerobiospirillum</taxon>
    </lineage>
</organism>
<protein>
    <submittedName>
        <fullName evidence="2">Uncharacterized protein</fullName>
    </submittedName>
</protein>
<dbReference type="AlphaFoldDB" id="A0A9D1WC43"/>
<dbReference type="EMBL" id="DXEV01000045">
    <property type="protein sequence ID" value="HIX56328.1"/>
    <property type="molecule type" value="Genomic_DNA"/>
</dbReference>
<sequence length="500" mass="56169">MGYSHAADDLVAAENVVSEDRSFSQSGSNVLSGNEEVQSSSSASSASSDVTVEVTTPDAESEAETESEAVAAQDPSAIGQVDRALFTPRSPSVASQEHTQLLKGLRSEHEQEIEQQGEKVLVDSDFHKELPNGMHRQQREAQEMRQAANLDRDSALTILSAADPDMQLQQMQLQAKILDDLIDDPEVEISRVSFSNVGLRYEFILQHAQELAQIVTASTPHLDLEALHPRALSAIDLPDIFNNVALPRLFETKSEILARYIPLPSLFFEQQERGSRASMMQQNPLLSPYAFAFEDDVTDDADWKHALVRPPFALQTNESGDKERDLESHSSIDGLNVMLAEQVKVLQTVAPDIERLSQRQELFAANQVFMPPPRERPRKGSILQEDLKLRQELYRSGMSAQMWLKRRGDIKVDPVQDDSGYTFADDVGDVIYYSQRYLSQHYDKAMQGILIVGTEDMEVQEAQKSSAKHDRLLERSRWLQKRHLQSDLFTPEPVEPESQV</sequence>
<evidence type="ECO:0000313" key="2">
    <source>
        <dbReference type="EMBL" id="HIX56328.1"/>
    </source>
</evidence>
<evidence type="ECO:0000256" key="1">
    <source>
        <dbReference type="SAM" id="MobiDB-lite"/>
    </source>
</evidence>
<dbReference type="Proteomes" id="UP000886829">
    <property type="component" value="Unassembled WGS sequence"/>
</dbReference>
<name>A0A9D1WC43_9GAMM</name>
<reference evidence="2" key="1">
    <citation type="journal article" date="2021" name="PeerJ">
        <title>Extensive microbial diversity within the chicken gut microbiome revealed by metagenomics and culture.</title>
        <authorList>
            <person name="Gilroy R."/>
            <person name="Ravi A."/>
            <person name="Getino M."/>
            <person name="Pursley I."/>
            <person name="Horton D.L."/>
            <person name="Alikhan N.F."/>
            <person name="Baker D."/>
            <person name="Gharbi K."/>
            <person name="Hall N."/>
            <person name="Watson M."/>
            <person name="Adriaenssens E.M."/>
            <person name="Foster-Nyarko E."/>
            <person name="Jarju S."/>
            <person name="Secka A."/>
            <person name="Antonio M."/>
            <person name="Oren A."/>
            <person name="Chaudhuri R.R."/>
            <person name="La Ragione R."/>
            <person name="Hildebrand F."/>
            <person name="Pallen M.J."/>
        </authorList>
    </citation>
    <scope>NUCLEOTIDE SEQUENCE</scope>
    <source>
        <strain evidence="2">USASDec5-558</strain>
    </source>
</reference>
<feature type="compositionally biased region" description="Low complexity" evidence="1">
    <location>
        <begin position="39"/>
        <end position="48"/>
    </location>
</feature>
<feature type="region of interest" description="Disordered" evidence="1">
    <location>
        <begin position="14"/>
        <end position="76"/>
    </location>
</feature>
<gene>
    <name evidence="2" type="ORF">H9850_02530</name>
</gene>
<proteinExistence type="predicted"/>
<reference evidence="2" key="2">
    <citation type="submission" date="2021-04" db="EMBL/GenBank/DDBJ databases">
        <authorList>
            <person name="Gilroy R."/>
        </authorList>
    </citation>
    <scope>NUCLEOTIDE SEQUENCE</scope>
    <source>
        <strain evidence="2">USASDec5-558</strain>
    </source>
</reference>